<keyword evidence="1" id="KW-0805">Transcription regulation</keyword>
<sequence length="349" mass="39520">MSRERARGITVAASMINHALAGARKAGLDVSRMLRAAGITEDIMQDKNARLPVENAVTLLNICIGSLRDESHGLLERPIKLGHFRLLALSVLPTRTLGQAMRRMTEINNLFDNSLSNSLTVTPQYVEFALGRIPGHTILDNYAIDSIMTVFHRFFGWLGNDRIILDQVTLDFAAPDYRDEYRYLYYGAPVLFNQAYCGFRFDPGYLDQPILQNESSIESYIRRAPLDLFLPMDAGGALTRNVRRLARDAFALHKGAPELDNIAAAMRFKPHTLRRRLKAEGTSFHSIKSQVRRDIAIHHLGNPATTIEQIAFYTGYTEPSAFIRAFKQWTGFTPLQFRKGLESEYREQP</sequence>
<evidence type="ECO:0000256" key="1">
    <source>
        <dbReference type="ARBA" id="ARBA00023015"/>
    </source>
</evidence>
<dbReference type="EMBL" id="QRAN01000023">
    <property type="protein sequence ID" value="RLQ20571.1"/>
    <property type="molecule type" value="Genomic_DNA"/>
</dbReference>
<dbReference type="GO" id="GO:0000976">
    <property type="term" value="F:transcription cis-regulatory region binding"/>
    <property type="evidence" value="ECO:0007669"/>
    <property type="project" value="TreeGrafter"/>
</dbReference>
<dbReference type="AlphaFoldDB" id="A0A3L7DX78"/>
<organism evidence="5 6">
    <name type="scientific">Seongchinamella sediminis</name>
    <dbReference type="NCBI Taxonomy" id="2283635"/>
    <lineage>
        <taxon>Bacteria</taxon>
        <taxon>Pseudomonadati</taxon>
        <taxon>Pseudomonadota</taxon>
        <taxon>Gammaproteobacteria</taxon>
        <taxon>Cellvibrionales</taxon>
        <taxon>Halieaceae</taxon>
        <taxon>Seongchinamella</taxon>
    </lineage>
</organism>
<dbReference type="GO" id="GO:0003700">
    <property type="term" value="F:DNA-binding transcription factor activity"/>
    <property type="evidence" value="ECO:0007669"/>
    <property type="project" value="InterPro"/>
</dbReference>
<reference evidence="5 6" key="1">
    <citation type="submission" date="2018-07" db="EMBL/GenBank/DDBJ databases">
        <title>Halioglobus sp. genome submission.</title>
        <authorList>
            <person name="Ye M.-Q."/>
            <person name="Du Z.-J."/>
        </authorList>
    </citation>
    <scope>NUCLEOTIDE SEQUENCE [LARGE SCALE GENOMIC DNA]</scope>
    <source>
        <strain evidence="5 6">U0301</strain>
    </source>
</reference>
<proteinExistence type="predicted"/>
<gene>
    <name evidence="5" type="ORF">DWB85_16840</name>
</gene>
<dbReference type="SMART" id="SM00342">
    <property type="entry name" value="HTH_ARAC"/>
    <property type="match status" value="1"/>
</dbReference>
<evidence type="ECO:0000256" key="2">
    <source>
        <dbReference type="ARBA" id="ARBA00023125"/>
    </source>
</evidence>
<comment type="caution">
    <text evidence="5">The sequence shown here is derived from an EMBL/GenBank/DDBJ whole genome shotgun (WGS) entry which is preliminary data.</text>
</comment>
<accession>A0A3L7DX78</accession>
<dbReference type="GO" id="GO:0005829">
    <property type="term" value="C:cytosol"/>
    <property type="evidence" value="ECO:0007669"/>
    <property type="project" value="TreeGrafter"/>
</dbReference>
<dbReference type="SUPFAM" id="SSF46689">
    <property type="entry name" value="Homeodomain-like"/>
    <property type="match status" value="1"/>
</dbReference>
<evidence type="ECO:0000259" key="4">
    <source>
        <dbReference type="PROSITE" id="PS01124"/>
    </source>
</evidence>
<dbReference type="Proteomes" id="UP000265509">
    <property type="component" value="Unassembled WGS sequence"/>
</dbReference>
<keyword evidence="2" id="KW-0238">DNA-binding</keyword>
<evidence type="ECO:0000256" key="3">
    <source>
        <dbReference type="ARBA" id="ARBA00023163"/>
    </source>
</evidence>
<keyword evidence="3" id="KW-0804">Transcription</keyword>
<dbReference type="InterPro" id="IPR020449">
    <property type="entry name" value="Tscrpt_reg_AraC-type_HTH"/>
</dbReference>
<dbReference type="Pfam" id="PF12833">
    <property type="entry name" value="HTH_18"/>
    <property type="match status" value="1"/>
</dbReference>
<dbReference type="Pfam" id="PF12625">
    <property type="entry name" value="Arabinose_bd"/>
    <property type="match status" value="1"/>
</dbReference>
<keyword evidence="6" id="KW-1185">Reference proteome</keyword>
<dbReference type="InterPro" id="IPR018060">
    <property type="entry name" value="HTH_AraC"/>
</dbReference>
<evidence type="ECO:0000313" key="6">
    <source>
        <dbReference type="Proteomes" id="UP000265509"/>
    </source>
</evidence>
<dbReference type="RefSeq" id="WP_117956893.1">
    <property type="nucleotide sequence ID" value="NZ_QRAN01000023.1"/>
</dbReference>
<dbReference type="PROSITE" id="PS01124">
    <property type="entry name" value="HTH_ARAC_FAMILY_2"/>
    <property type="match status" value="1"/>
</dbReference>
<name>A0A3L7DX78_9GAMM</name>
<dbReference type="PRINTS" id="PR00032">
    <property type="entry name" value="HTHARAC"/>
</dbReference>
<evidence type="ECO:0000313" key="5">
    <source>
        <dbReference type="EMBL" id="RLQ20571.1"/>
    </source>
</evidence>
<dbReference type="OrthoDB" id="5582699at2"/>
<feature type="domain" description="HTH araC/xylS-type" evidence="4">
    <location>
        <begin position="240"/>
        <end position="340"/>
    </location>
</feature>
<dbReference type="Gene3D" id="1.10.10.60">
    <property type="entry name" value="Homeodomain-like"/>
    <property type="match status" value="1"/>
</dbReference>
<dbReference type="InterPro" id="IPR009057">
    <property type="entry name" value="Homeodomain-like_sf"/>
</dbReference>
<protein>
    <submittedName>
        <fullName evidence="5">Helix-turn-helix domain-containing protein</fullName>
    </submittedName>
</protein>
<dbReference type="PANTHER" id="PTHR47894:SF1">
    <property type="entry name" value="HTH-TYPE TRANSCRIPTIONAL REGULATOR VQSM"/>
    <property type="match status" value="1"/>
</dbReference>
<dbReference type="PANTHER" id="PTHR47894">
    <property type="entry name" value="HTH-TYPE TRANSCRIPTIONAL REGULATOR GADX"/>
    <property type="match status" value="1"/>
</dbReference>
<dbReference type="InterPro" id="IPR032687">
    <property type="entry name" value="AraC-type_N"/>
</dbReference>